<evidence type="ECO:0000259" key="7">
    <source>
        <dbReference type="PROSITE" id="PS50850"/>
    </source>
</evidence>
<dbReference type="PANTHER" id="PTHR48022:SF45">
    <property type="entry name" value="MAJOR FACILITATOR SUPERFAMILY (MFS) PROFILE DOMAIN-CONTAINING PROTEIN-RELATED"/>
    <property type="match status" value="1"/>
</dbReference>
<dbReference type="InterPro" id="IPR050360">
    <property type="entry name" value="MFS_Sugar_Transporters"/>
</dbReference>
<feature type="transmembrane region" description="Helical" evidence="6">
    <location>
        <begin position="95"/>
        <end position="116"/>
    </location>
</feature>
<evidence type="ECO:0000313" key="8">
    <source>
        <dbReference type="EMBL" id="PYH86683.1"/>
    </source>
</evidence>
<name>A0A319D6Y5_9EURO</name>
<keyword evidence="4 6" id="KW-1133">Transmembrane helix</keyword>
<dbReference type="GO" id="GO:0005351">
    <property type="term" value="F:carbohydrate:proton symporter activity"/>
    <property type="evidence" value="ECO:0007669"/>
    <property type="project" value="TreeGrafter"/>
</dbReference>
<dbReference type="InterPro" id="IPR005828">
    <property type="entry name" value="MFS_sugar_transport-like"/>
</dbReference>
<proteinExistence type="inferred from homology"/>
<dbReference type="PANTHER" id="PTHR48022">
    <property type="entry name" value="PLASTIDIC GLUCOSE TRANSPORTER 4"/>
    <property type="match status" value="1"/>
</dbReference>
<dbReference type="InterPro" id="IPR036259">
    <property type="entry name" value="MFS_trans_sf"/>
</dbReference>
<evidence type="ECO:0000256" key="4">
    <source>
        <dbReference type="ARBA" id="ARBA00022989"/>
    </source>
</evidence>
<keyword evidence="3 6" id="KW-0812">Transmembrane</keyword>
<reference evidence="8 9" key="1">
    <citation type="submission" date="2016-12" db="EMBL/GenBank/DDBJ databases">
        <title>The genomes of Aspergillus section Nigri reveals drivers in fungal speciation.</title>
        <authorList>
            <consortium name="DOE Joint Genome Institute"/>
            <person name="Vesth T.C."/>
            <person name="Nybo J."/>
            <person name="Theobald S."/>
            <person name="Brandl J."/>
            <person name="Frisvad J.C."/>
            <person name="Nielsen K.F."/>
            <person name="Lyhne E.K."/>
            <person name="Kogle M.E."/>
            <person name="Kuo A."/>
            <person name="Riley R."/>
            <person name="Clum A."/>
            <person name="Nolan M."/>
            <person name="Lipzen A."/>
            <person name="Salamov A."/>
            <person name="Henrissat B."/>
            <person name="Wiebenga A."/>
            <person name="De Vries R.P."/>
            <person name="Grigoriev I.V."/>
            <person name="Mortensen U.H."/>
            <person name="Andersen M.R."/>
            <person name="Baker S.E."/>
        </authorList>
    </citation>
    <scope>NUCLEOTIDE SEQUENCE [LARGE SCALE GENOMIC DNA]</scope>
    <source>
        <strain evidence="8 9">CBS 121591</strain>
    </source>
</reference>
<feature type="transmembrane region" description="Helical" evidence="6">
    <location>
        <begin position="280"/>
        <end position="305"/>
    </location>
</feature>
<feature type="transmembrane region" description="Helical" evidence="6">
    <location>
        <begin position="153"/>
        <end position="172"/>
    </location>
</feature>
<dbReference type="PROSITE" id="PS50850">
    <property type="entry name" value="MFS"/>
    <property type="match status" value="1"/>
</dbReference>
<keyword evidence="9" id="KW-1185">Reference proteome</keyword>
<dbReference type="VEuPathDB" id="FungiDB:BO82DRAFT_412409"/>
<feature type="transmembrane region" description="Helical" evidence="6">
    <location>
        <begin position="184"/>
        <end position="206"/>
    </location>
</feature>
<comment type="similarity">
    <text evidence="2">Belongs to the major facilitator superfamily. Sugar transporter (TC 2.A.1.1) family.</text>
</comment>
<feature type="transmembrane region" description="Helical" evidence="6">
    <location>
        <begin position="343"/>
        <end position="362"/>
    </location>
</feature>
<organism evidence="8 9">
    <name type="scientific">Aspergillus uvarum CBS 121591</name>
    <dbReference type="NCBI Taxonomy" id="1448315"/>
    <lineage>
        <taxon>Eukaryota</taxon>
        <taxon>Fungi</taxon>
        <taxon>Dikarya</taxon>
        <taxon>Ascomycota</taxon>
        <taxon>Pezizomycotina</taxon>
        <taxon>Eurotiomycetes</taxon>
        <taxon>Eurotiomycetidae</taxon>
        <taxon>Eurotiales</taxon>
        <taxon>Aspergillaceae</taxon>
        <taxon>Aspergillus</taxon>
        <taxon>Aspergillus subgen. Circumdati</taxon>
    </lineage>
</organism>
<gene>
    <name evidence="8" type="ORF">BO82DRAFT_412409</name>
</gene>
<keyword evidence="5 6" id="KW-0472">Membrane</keyword>
<dbReference type="RefSeq" id="XP_025496883.1">
    <property type="nucleotide sequence ID" value="XM_025639834.1"/>
</dbReference>
<feature type="transmembrane region" description="Helical" evidence="6">
    <location>
        <begin position="14"/>
        <end position="37"/>
    </location>
</feature>
<dbReference type="AlphaFoldDB" id="A0A319D6Y5"/>
<evidence type="ECO:0000313" key="9">
    <source>
        <dbReference type="Proteomes" id="UP000248340"/>
    </source>
</evidence>
<evidence type="ECO:0000256" key="5">
    <source>
        <dbReference type="ARBA" id="ARBA00023136"/>
    </source>
</evidence>
<dbReference type="GO" id="GO:0016020">
    <property type="term" value="C:membrane"/>
    <property type="evidence" value="ECO:0007669"/>
    <property type="project" value="UniProtKB-SubCell"/>
</dbReference>
<feature type="transmembrane region" description="Helical" evidence="6">
    <location>
        <begin position="311"/>
        <end position="336"/>
    </location>
</feature>
<dbReference type="OrthoDB" id="6612291at2759"/>
<dbReference type="SUPFAM" id="SSF103473">
    <property type="entry name" value="MFS general substrate transporter"/>
    <property type="match status" value="1"/>
</dbReference>
<feature type="transmembrane region" description="Helical" evidence="6">
    <location>
        <begin position="66"/>
        <end position="86"/>
    </location>
</feature>
<sequence>MFMSAKTLRLAQRILIIAPAFILYGYNQAGLSALLILSDVIRLFPQIDTVNTHGAQETQNSTIKRLINGTLMLGALLGALSCSVLGDKLSRRKTIFVGGCCAAVGQILQCTAFSLAQSTVGRIILGFGIGQFSVVVPVWQAQSSSAGKRGRQVITSGIFICVGLFLSSWINLGCSKITSPPLQWRIPLAVPVVFSLVICFSIFSLPESPRWLLIRREVSRIDASFSTGPTISLRDVFRKNDPHRLGYRFALCLGIQTLQQLKFLCSFLSFAAVDRLYRRWILVTSGTGMCFCMIAMAVAISFLAANHAASITAAIAPAPLRAVMSFIITMVTPVALSIINRRYYVVFACTCACVPVIVLLFFPETMNRDLELIDELFREAPTIWEVVPMARRLPQRVSPSAQMKKDREKAFEAEGATEEQRMGLRPTSFTRYIS</sequence>
<accession>A0A319D6Y5</accession>
<feature type="transmembrane region" description="Helical" evidence="6">
    <location>
        <begin position="122"/>
        <end position="141"/>
    </location>
</feature>
<dbReference type="Pfam" id="PF00083">
    <property type="entry name" value="Sugar_tr"/>
    <property type="match status" value="2"/>
</dbReference>
<dbReference type="Proteomes" id="UP000248340">
    <property type="component" value="Unassembled WGS sequence"/>
</dbReference>
<evidence type="ECO:0000256" key="6">
    <source>
        <dbReference type="SAM" id="Phobius"/>
    </source>
</evidence>
<dbReference type="GeneID" id="37142576"/>
<dbReference type="InterPro" id="IPR020846">
    <property type="entry name" value="MFS_dom"/>
</dbReference>
<protein>
    <submittedName>
        <fullName evidence="8">MFS general substrate transporter</fullName>
    </submittedName>
</protein>
<feature type="domain" description="Major facilitator superfamily (MFS) profile" evidence="7">
    <location>
        <begin position="13"/>
        <end position="434"/>
    </location>
</feature>
<evidence type="ECO:0000256" key="1">
    <source>
        <dbReference type="ARBA" id="ARBA00004141"/>
    </source>
</evidence>
<comment type="subcellular location">
    <subcellularLocation>
        <location evidence="1">Membrane</location>
        <topology evidence="1">Multi-pass membrane protein</topology>
    </subcellularLocation>
</comment>
<evidence type="ECO:0000256" key="2">
    <source>
        <dbReference type="ARBA" id="ARBA00010992"/>
    </source>
</evidence>
<dbReference type="EMBL" id="KZ821675">
    <property type="protein sequence ID" value="PYH86683.1"/>
    <property type="molecule type" value="Genomic_DNA"/>
</dbReference>
<evidence type="ECO:0000256" key="3">
    <source>
        <dbReference type="ARBA" id="ARBA00022692"/>
    </source>
</evidence>
<dbReference type="Gene3D" id="1.20.1250.20">
    <property type="entry name" value="MFS general substrate transporter like domains"/>
    <property type="match status" value="2"/>
</dbReference>